<evidence type="ECO:0000256" key="5">
    <source>
        <dbReference type="ARBA" id="ARBA00034531"/>
    </source>
</evidence>
<keyword evidence="2" id="KW-0548">Nucleotidyltransferase</keyword>
<evidence type="ECO:0000256" key="4">
    <source>
        <dbReference type="ARBA" id="ARBA00022840"/>
    </source>
</evidence>
<sequence>MSDKFGEGRDPYLYPGLDIMRNRLDIRQQQQLEQAAYEMTALRAATIELGPLVRGLPHLCVIHRQLYQDIFDWAGQLREVDIYQGDTPFCHFAYIEKEGNGLMQALEAEGYLTGLEKEMFVERLAHYYCEINVLHPFRVGSGLAQRIFFEQLAIHAGYQLSWLGIEKEAWNQANQSGAMGDLTALQTIFSKVVSEAGESE</sequence>
<comment type="catalytic activity">
    <reaction evidence="6">
        <text>L-threonyl-[protein] + ATP = 3-O-(5'-adenylyl)-L-threonyl-[protein] + diphosphate</text>
        <dbReference type="Rhea" id="RHEA:54292"/>
        <dbReference type="Rhea" id="RHEA-COMP:11060"/>
        <dbReference type="Rhea" id="RHEA-COMP:13847"/>
        <dbReference type="ChEBI" id="CHEBI:30013"/>
        <dbReference type="ChEBI" id="CHEBI:30616"/>
        <dbReference type="ChEBI" id="CHEBI:33019"/>
        <dbReference type="ChEBI" id="CHEBI:138113"/>
        <dbReference type="EC" id="2.7.7.108"/>
    </reaction>
</comment>
<evidence type="ECO:0000256" key="7">
    <source>
        <dbReference type="ARBA" id="ARBA00048696"/>
    </source>
</evidence>
<dbReference type="InterPro" id="IPR036597">
    <property type="entry name" value="Fido-like_dom_sf"/>
</dbReference>
<reference evidence="8" key="1">
    <citation type="journal article" date="2018" name="Genome Biol.">
        <title>SKESA: strategic k-mer extension for scrupulous assemblies.</title>
        <authorList>
            <person name="Souvorov A."/>
            <person name="Agarwala R."/>
            <person name="Lipman D.J."/>
        </authorList>
    </citation>
    <scope>NUCLEOTIDE SEQUENCE [LARGE SCALE GENOMIC DNA]</scope>
    <source>
        <strain evidence="8">1839</strain>
    </source>
</reference>
<dbReference type="Gene3D" id="1.10.3290.10">
    <property type="entry name" value="Fido-like domain"/>
    <property type="match status" value="1"/>
</dbReference>
<dbReference type="PROSITE" id="PS51459">
    <property type="entry name" value="FIDO"/>
    <property type="match status" value="1"/>
</dbReference>
<evidence type="ECO:0000256" key="2">
    <source>
        <dbReference type="ARBA" id="ARBA00022695"/>
    </source>
</evidence>
<protein>
    <recommendedName>
        <fullName evidence="5">protein adenylyltransferase</fullName>
        <ecNumber evidence="5">2.7.7.108</ecNumber>
    </recommendedName>
</protein>
<keyword evidence="1 8" id="KW-0808">Transferase</keyword>
<evidence type="ECO:0000313" key="8">
    <source>
        <dbReference type="EMBL" id="HAG5769981.1"/>
    </source>
</evidence>
<dbReference type="EMBL" id="DAAYTU010000007">
    <property type="protein sequence ID" value="HAG5769981.1"/>
    <property type="molecule type" value="Genomic_DNA"/>
</dbReference>
<evidence type="ECO:0000256" key="6">
    <source>
        <dbReference type="ARBA" id="ARBA00047939"/>
    </source>
</evidence>
<reference evidence="8" key="2">
    <citation type="submission" date="2020-02" db="EMBL/GenBank/DDBJ databases">
        <authorList>
            <consortium name="NCBI Pathogen Detection Project"/>
        </authorList>
    </citation>
    <scope>NUCLEOTIDE SEQUENCE</scope>
    <source>
        <strain evidence="8">1839</strain>
    </source>
</reference>
<dbReference type="Pfam" id="PF02661">
    <property type="entry name" value="Fic"/>
    <property type="match status" value="1"/>
</dbReference>
<dbReference type="GO" id="GO:0051302">
    <property type="term" value="P:regulation of cell division"/>
    <property type="evidence" value="ECO:0007669"/>
    <property type="project" value="TreeGrafter"/>
</dbReference>
<dbReference type="AlphaFoldDB" id="A0A765X7R9"/>
<dbReference type="SUPFAM" id="SSF140931">
    <property type="entry name" value="Fic-like"/>
    <property type="match status" value="1"/>
</dbReference>
<evidence type="ECO:0000256" key="3">
    <source>
        <dbReference type="ARBA" id="ARBA00022741"/>
    </source>
</evidence>
<dbReference type="NCBIfam" id="NF007672">
    <property type="entry name" value="PRK10347.1"/>
    <property type="match status" value="1"/>
</dbReference>
<gene>
    <name evidence="8" type="ORF">GGB84_001607</name>
</gene>
<comment type="catalytic activity">
    <reaction evidence="7">
        <text>L-tyrosyl-[protein] + ATP = O-(5'-adenylyl)-L-tyrosyl-[protein] + diphosphate</text>
        <dbReference type="Rhea" id="RHEA:54288"/>
        <dbReference type="Rhea" id="RHEA-COMP:10136"/>
        <dbReference type="Rhea" id="RHEA-COMP:13846"/>
        <dbReference type="ChEBI" id="CHEBI:30616"/>
        <dbReference type="ChEBI" id="CHEBI:33019"/>
        <dbReference type="ChEBI" id="CHEBI:46858"/>
        <dbReference type="ChEBI" id="CHEBI:83624"/>
        <dbReference type="EC" id="2.7.7.108"/>
    </reaction>
</comment>
<dbReference type="GO" id="GO:0005524">
    <property type="term" value="F:ATP binding"/>
    <property type="evidence" value="ECO:0007669"/>
    <property type="project" value="UniProtKB-KW"/>
</dbReference>
<evidence type="ECO:0000256" key="1">
    <source>
        <dbReference type="ARBA" id="ARBA00022679"/>
    </source>
</evidence>
<accession>A0A765X7R9</accession>
<dbReference type="InterPro" id="IPR003812">
    <property type="entry name" value="Fido"/>
</dbReference>
<dbReference type="PANTHER" id="PTHR39560">
    <property type="entry name" value="PROTEIN ADENYLYLTRANSFERASE FIC-RELATED"/>
    <property type="match status" value="1"/>
</dbReference>
<keyword evidence="4" id="KW-0067">ATP-binding</keyword>
<proteinExistence type="predicted"/>
<comment type="caution">
    <text evidence="8">The sequence shown here is derived from an EMBL/GenBank/DDBJ whole genome shotgun (WGS) entry which is preliminary data.</text>
</comment>
<keyword evidence="3" id="KW-0547">Nucleotide-binding</keyword>
<name>A0A765X7R9_ECOLX</name>
<dbReference type="PANTHER" id="PTHR39560:SF1">
    <property type="entry name" value="PROTEIN ADENYLYLTRANSFERASE FIC-RELATED"/>
    <property type="match status" value="1"/>
</dbReference>
<dbReference type="GO" id="GO:0070733">
    <property type="term" value="F:AMPylase activity"/>
    <property type="evidence" value="ECO:0007669"/>
    <property type="project" value="UniProtKB-EC"/>
</dbReference>
<dbReference type="EC" id="2.7.7.108" evidence="5"/>
<organism evidence="8">
    <name type="scientific">Escherichia coli</name>
    <dbReference type="NCBI Taxonomy" id="562"/>
    <lineage>
        <taxon>Bacteria</taxon>
        <taxon>Pseudomonadati</taxon>
        <taxon>Pseudomonadota</taxon>
        <taxon>Gammaproteobacteria</taxon>
        <taxon>Enterobacterales</taxon>
        <taxon>Enterobacteriaceae</taxon>
        <taxon>Escherichia</taxon>
    </lineage>
</organism>